<organism evidence="2">
    <name type="scientific">Agrobacterium rosae</name>
    <dbReference type="NCBI Taxonomy" id="1972867"/>
    <lineage>
        <taxon>Bacteria</taxon>
        <taxon>Pseudomonadati</taxon>
        <taxon>Pseudomonadota</taxon>
        <taxon>Alphaproteobacteria</taxon>
        <taxon>Hyphomicrobiales</taxon>
        <taxon>Rhizobiaceae</taxon>
        <taxon>Rhizobium/Agrobacterium group</taxon>
        <taxon>Agrobacterium</taxon>
    </lineage>
</organism>
<feature type="compositionally biased region" description="Gly residues" evidence="1">
    <location>
        <begin position="234"/>
        <end position="245"/>
    </location>
</feature>
<reference evidence="2" key="1">
    <citation type="journal article" date="2023" name="Phytobiomes J">
        <title>Deciphering the key players within the bacterial microbiota associated with aerial crown gall tumors on rhododendron: Insights into the gallobiome.</title>
        <authorList>
            <person name="Kuzmanovic N."/>
            <person name="Nesme J."/>
            <person name="Wolf J."/>
            <person name="Neumann-Schaal M."/>
            <person name="Petersen J."/>
            <person name="Fernandez-Gnecco G."/>
            <person name="Sproeer C."/>
            <person name="Bunk B."/>
            <person name="Overmann J."/>
            <person name="Sorensen S.J."/>
            <person name="Idczak E."/>
            <person name="Smalla K."/>
        </authorList>
    </citation>
    <scope>NUCLEOTIDE SEQUENCE</scope>
    <source>
        <strain evidence="2">Rho-11.1</strain>
    </source>
</reference>
<dbReference type="AlphaFoldDB" id="A0AAW9FEA9"/>
<gene>
    <name evidence="2" type="ORF">RMR22_11095</name>
</gene>
<feature type="compositionally biased region" description="Gly residues" evidence="1">
    <location>
        <begin position="217"/>
        <end position="226"/>
    </location>
</feature>
<feature type="region of interest" description="Disordered" evidence="1">
    <location>
        <begin position="211"/>
        <end position="245"/>
    </location>
</feature>
<evidence type="ECO:0000256" key="1">
    <source>
        <dbReference type="SAM" id="MobiDB-lite"/>
    </source>
</evidence>
<accession>A0AAW9FEA9</accession>
<dbReference type="RefSeq" id="WP_320202805.1">
    <property type="nucleotide sequence ID" value="NZ_CP192781.1"/>
</dbReference>
<name>A0AAW9FEA9_9HYPH</name>
<evidence type="ECO:0000313" key="2">
    <source>
        <dbReference type="EMBL" id="MDX8302798.1"/>
    </source>
</evidence>
<proteinExistence type="predicted"/>
<feature type="compositionally biased region" description="Gly residues" evidence="1">
    <location>
        <begin position="128"/>
        <end position="138"/>
    </location>
</feature>
<comment type="caution">
    <text evidence="2">The sequence shown here is derived from an EMBL/GenBank/DDBJ whole genome shotgun (WGS) entry which is preliminary data.</text>
</comment>
<sequence length="291" mass="28333">MVAFFCPPPFIKASASEIVATVSANVSALVLRSLFTSADWVSTKNKTVIINSGVTVSASALDGALRAQLATEATAWGGVLTLVNNGIIQGIGGAANSGVGGDAMFSGTYIAPGSKIIVNNFGTVRAGGGGGGQGGAGSTSGTVREPTSGDNYNTSNTFWQQFQDGSNLYWPGGPSGFYSGLATSFVVGSYTYFRGSQRDQILYGIYRTSTQTTPTTGGSGGRGQGADGAAAAGSAGGTNAGAGGAGGPWGASGAVGSAGNSAGAAGGLGGVAYSSASVTMNNSGTVQGRVI</sequence>
<protein>
    <submittedName>
        <fullName evidence="2">Uncharacterized protein</fullName>
    </submittedName>
</protein>
<feature type="region of interest" description="Disordered" evidence="1">
    <location>
        <begin position="128"/>
        <end position="154"/>
    </location>
</feature>
<dbReference type="EMBL" id="JAVRAF010000003">
    <property type="protein sequence ID" value="MDX8302798.1"/>
    <property type="molecule type" value="Genomic_DNA"/>
</dbReference>